<dbReference type="GO" id="GO:0003700">
    <property type="term" value="F:DNA-binding transcription factor activity"/>
    <property type="evidence" value="ECO:0007669"/>
    <property type="project" value="TreeGrafter"/>
</dbReference>
<dbReference type="Gene3D" id="1.10.260.40">
    <property type="entry name" value="lambda repressor-like DNA-binding domains"/>
    <property type="match status" value="1"/>
</dbReference>
<dbReference type="GeneID" id="96668310"/>
<dbReference type="PATRIC" id="fig|1122151.5.peg.255"/>
<feature type="domain" description="HTH cro/C1-type" evidence="5">
    <location>
        <begin position="3"/>
        <end position="46"/>
    </location>
</feature>
<evidence type="ECO:0000313" key="6">
    <source>
        <dbReference type="EMBL" id="KRL30164.1"/>
    </source>
</evidence>
<evidence type="ECO:0000256" key="1">
    <source>
        <dbReference type="ARBA" id="ARBA00023015"/>
    </source>
</evidence>
<dbReference type="InterPro" id="IPR001387">
    <property type="entry name" value="Cro/C1-type_HTH"/>
</dbReference>
<reference evidence="6 7" key="1">
    <citation type="journal article" date="2015" name="Genome Announc.">
        <title>Expanding the biotechnology potential of lactobacilli through comparative genomics of 213 strains and associated genera.</title>
        <authorList>
            <person name="Sun Z."/>
            <person name="Harris H.M."/>
            <person name="McCann A."/>
            <person name="Guo C."/>
            <person name="Argimon S."/>
            <person name="Zhang W."/>
            <person name="Yang X."/>
            <person name="Jeffery I.B."/>
            <person name="Cooney J.C."/>
            <person name="Kagawa T.F."/>
            <person name="Liu W."/>
            <person name="Song Y."/>
            <person name="Salvetti E."/>
            <person name="Wrobel A."/>
            <person name="Rasinkangas P."/>
            <person name="Parkhill J."/>
            <person name="Rea M.C."/>
            <person name="O'Sullivan O."/>
            <person name="Ritari J."/>
            <person name="Douillard F.P."/>
            <person name="Paul Ross R."/>
            <person name="Yang R."/>
            <person name="Briner A.E."/>
            <person name="Felis G.E."/>
            <person name="de Vos W.M."/>
            <person name="Barrangou R."/>
            <person name="Klaenhammer T.R."/>
            <person name="Caufield P.W."/>
            <person name="Cui Y."/>
            <person name="Zhang H."/>
            <person name="O'Toole P.W."/>
        </authorList>
    </citation>
    <scope>NUCLEOTIDE SEQUENCE [LARGE SCALE GENOMIC DNA]</scope>
    <source>
        <strain evidence="6 7">DSM 13238</strain>
    </source>
</reference>
<dbReference type="InterPro" id="IPR000843">
    <property type="entry name" value="HTH_LacI"/>
</dbReference>
<proteinExistence type="predicted"/>
<dbReference type="GO" id="GO:0000976">
    <property type="term" value="F:transcription cis-regulatory region binding"/>
    <property type="evidence" value="ECO:0007669"/>
    <property type="project" value="TreeGrafter"/>
</dbReference>
<dbReference type="InterPro" id="IPR028082">
    <property type="entry name" value="Peripla_BP_I"/>
</dbReference>
<evidence type="ECO:0000313" key="7">
    <source>
        <dbReference type="Proteomes" id="UP000051908"/>
    </source>
</evidence>
<dbReference type="SUPFAM" id="SSF53822">
    <property type="entry name" value="Periplasmic binding protein-like I"/>
    <property type="match status" value="1"/>
</dbReference>
<dbReference type="InterPro" id="IPR010982">
    <property type="entry name" value="Lambda_DNA-bd_dom_sf"/>
</dbReference>
<comment type="caution">
    <text evidence="6">The sequence shown here is derived from an EMBL/GenBank/DDBJ whole genome shotgun (WGS) entry which is preliminary data.</text>
</comment>
<name>A0A0R1PHY2_9LACO</name>
<dbReference type="PANTHER" id="PTHR30146:SF105">
    <property type="entry name" value="CATABOLITE CONTROL PROTEIN B"/>
    <property type="match status" value="1"/>
</dbReference>
<dbReference type="SUPFAM" id="SSF47413">
    <property type="entry name" value="lambda repressor-like DNA-binding domains"/>
    <property type="match status" value="1"/>
</dbReference>
<dbReference type="InterPro" id="IPR046335">
    <property type="entry name" value="LacI/GalR-like_sensor"/>
</dbReference>
<evidence type="ECO:0000256" key="3">
    <source>
        <dbReference type="ARBA" id="ARBA00023163"/>
    </source>
</evidence>
<evidence type="ECO:0000259" key="5">
    <source>
        <dbReference type="PROSITE" id="PS50943"/>
    </source>
</evidence>
<dbReference type="AlphaFoldDB" id="A0A0R1PHY2"/>
<dbReference type="CDD" id="cd01392">
    <property type="entry name" value="HTH_LacI"/>
    <property type="match status" value="1"/>
</dbReference>
<dbReference type="PANTHER" id="PTHR30146">
    <property type="entry name" value="LACI-RELATED TRANSCRIPTIONAL REPRESSOR"/>
    <property type="match status" value="1"/>
</dbReference>
<sequence>MTTIYDLAKKTGISKSTISRVVSGNGYVSETKRKIILDAMHEMNYIPNQVAKNLRKKRTNTIGFLTKEYFPLVGEFLNSFTKIAAKHGYSVNVYFTQTADKELKTLRLLTTHALDAVFILTRINSWDTISSYAKFGPISTWHRVNRPNIYSNFIDHYPIYYHVIDHLYKNGHKNIGHVLSSLRNANTRARIRAIDDFNTSHPDSNQDFRLFYHTQTGTGEDAAKKWLATKNRPSSVMFYADFVAAEFISTLRKNGKKVPDDCLVVGSDNSEIAHMMNMPTIDLCFRNQAHNAFIYLYNELNPDRLPYENQNPHWVDAY</sequence>
<accession>A0A0R1PHY2</accession>
<dbReference type="Pfam" id="PF00356">
    <property type="entry name" value="LacI"/>
    <property type="match status" value="1"/>
</dbReference>
<gene>
    <name evidence="6" type="ORF">FD33_GL000246</name>
</gene>
<dbReference type="OrthoDB" id="9798934at2"/>
<dbReference type="PROSITE" id="PS50932">
    <property type="entry name" value="HTH_LACI_2"/>
    <property type="match status" value="1"/>
</dbReference>
<organism evidence="6 7">
    <name type="scientific">Companilactobacillus paralimentarius DSM 13238 = JCM 10415</name>
    <dbReference type="NCBI Taxonomy" id="1122151"/>
    <lineage>
        <taxon>Bacteria</taxon>
        <taxon>Bacillati</taxon>
        <taxon>Bacillota</taxon>
        <taxon>Bacilli</taxon>
        <taxon>Lactobacillales</taxon>
        <taxon>Lactobacillaceae</taxon>
        <taxon>Companilactobacillus</taxon>
    </lineage>
</organism>
<evidence type="ECO:0000259" key="4">
    <source>
        <dbReference type="PROSITE" id="PS50932"/>
    </source>
</evidence>
<dbReference type="SMART" id="SM00354">
    <property type="entry name" value="HTH_LACI"/>
    <property type="match status" value="1"/>
</dbReference>
<dbReference type="PROSITE" id="PS50943">
    <property type="entry name" value="HTH_CROC1"/>
    <property type="match status" value="1"/>
</dbReference>
<protein>
    <submittedName>
        <fullName evidence="6">LacI family sugar-binding transcriptional regulator</fullName>
    </submittedName>
</protein>
<feature type="domain" description="HTH lacI-type" evidence="4">
    <location>
        <begin position="2"/>
        <end position="56"/>
    </location>
</feature>
<dbReference type="Gene3D" id="3.40.50.2300">
    <property type="match status" value="2"/>
</dbReference>
<evidence type="ECO:0000256" key="2">
    <source>
        <dbReference type="ARBA" id="ARBA00023125"/>
    </source>
</evidence>
<dbReference type="Pfam" id="PF13377">
    <property type="entry name" value="Peripla_BP_3"/>
    <property type="match status" value="1"/>
</dbReference>
<keyword evidence="7" id="KW-1185">Reference proteome</keyword>
<dbReference type="RefSeq" id="WP_056955894.1">
    <property type="nucleotide sequence ID" value="NZ_AZES01000094.1"/>
</dbReference>
<dbReference type="Proteomes" id="UP000051908">
    <property type="component" value="Unassembled WGS sequence"/>
</dbReference>
<keyword evidence="3" id="KW-0804">Transcription</keyword>
<dbReference type="EMBL" id="AZES01000094">
    <property type="protein sequence ID" value="KRL30164.1"/>
    <property type="molecule type" value="Genomic_DNA"/>
</dbReference>
<keyword evidence="2" id="KW-0238">DNA-binding</keyword>
<keyword evidence="1" id="KW-0805">Transcription regulation</keyword>